<keyword evidence="1 4" id="KW-0808">Transferase</keyword>
<accession>A0A010Q904</accession>
<dbReference type="InterPro" id="IPR029063">
    <property type="entry name" value="SAM-dependent_MTases_sf"/>
</dbReference>
<dbReference type="Gene3D" id="3.40.50.150">
    <property type="entry name" value="Vaccinia Virus protein VP39"/>
    <property type="match status" value="1"/>
</dbReference>
<dbReference type="SUPFAM" id="SSF53335">
    <property type="entry name" value="S-adenosyl-L-methionine-dependent methyltransferases"/>
    <property type="match status" value="1"/>
</dbReference>
<feature type="domain" description="Methyltransferase" evidence="3">
    <location>
        <begin position="56"/>
        <end position="173"/>
    </location>
</feature>
<dbReference type="AlphaFoldDB" id="A0A010Q904"/>
<dbReference type="InterPro" id="IPR025714">
    <property type="entry name" value="Methyltranfer_dom"/>
</dbReference>
<dbReference type="GO" id="GO:0032259">
    <property type="term" value="P:methylation"/>
    <property type="evidence" value="ECO:0007669"/>
    <property type="project" value="UniProtKB-KW"/>
</dbReference>
<organism evidence="4 5">
    <name type="scientific">Colletotrichum fioriniae PJ7</name>
    <dbReference type="NCBI Taxonomy" id="1445577"/>
    <lineage>
        <taxon>Eukaryota</taxon>
        <taxon>Fungi</taxon>
        <taxon>Dikarya</taxon>
        <taxon>Ascomycota</taxon>
        <taxon>Pezizomycotina</taxon>
        <taxon>Sordariomycetes</taxon>
        <taxon>Hypocreomycetidae</taxon>
        <taxon>Glomerellales</taxon>
        <taxon>Glomerellaceae</taxon>
        <taxon>Colletotrichum</taxon>
        <taxon>Colletotrichum acutatum species complex</taxon>
    </lineage>
</organism>
<name>A0A010Q904_9PEZI</name>
<dbReference type="HOGENOM" id="CLU_010595_2_1_1"/>
<keyword evidence="4" id="KW-0489">Methyltransferase</keyword>
<dbReference type="eggNOG" id="ENOG502STQS">
    <property type="taxonomic scope" value="Eukaryota"/>
</dbReference>
<reference evidence="4 5" key="1">
    <citation type="submission" date="2014-02" db="EMBL/GenBank/DDBJ databases">
        <title>The genome sequence of Colletotrichum fioriniae PJ7.</title>
        <authorList>
            <person name="Baroncelli R."/>
            <person name="Thon M.R."/>
        </authorList>
    </citation>
    <scope>NUCLEOTIDE SEQUENCE [LARGE SCALE GENOMIC DNA]</scope>
    <source>
        <strain evidence="4 5">PJ7</strain>
    </source>
</reference>
<feature type="region of interest" description="Disordered" evidence="2">
    <location>
        <begin position="1"/>
        <end position="22"/>
    </location>
</feature>
<feature type="compositionally biased region" description="Polar residues" evidence="2">
    <location>
        <begin position="1"/>
        <end position="18"/>
    </location>
</feature>
<evidence type="ECO:0000313" key="5">
    <source>
        <dbReference type="Proteomes" id="UP000020467"/>
    </source>
</evidence>
<gene>
    <name evidence="4" type="ORF">CFIO01_12531</name>
</gene>
<dbReference type="EMBL" id="JARH01000849">
    <property type="protein sequence ID" value="EXF76352.1"/>
    <property type="molecule type" value="Genomic_DNA"/>
</dbReference>
<dbReference type="PANTHER" id="PTHR43861">
    <property type="entry name" value="TRANS-ACONITATE 2-METHYLTRANSFERASE-RELATED"/>
    <property type="match status" value="1"/>
</dbReference>
<dbReference type="OrthoDB" id="10017101at2759"/>
<evidence type="ECO:0000313" key="4">
    <source>
        <dbReference type="EMBL" id="EXF76352.1"/>
    </source>
</evidence>
<proteinExistence type="predicted"/>
<dbReference type="CDD" id="cd02440">
    <property type="entry name" value="AdoMet_MTases"/>
    <property type="match status" value="1"/>
</dbReference>
<protein>
    <submittedName>
        <fullName evidence="4">Methyltransferase domain-containing protein</fullName>
    </submittedName>
</protein>
<dbReference type="KEGG" id="cfj:CFIO01_12531"/>
<evidence type="ECO:0000259" key="3">
    <source>
        <dbReference type="Pfam" id="PF13847"/>
    </source>
</evidence>
<sequence length="296" mass="33028">MATSSQYAERTYHDTSSPYVLPNDTPEQARLDEQALAIQSMLGGKPFLFDLRLLPSKSKILDIGCGTGVATTQLARQCPSSRAYGIDLSAVPDHVKALAPTNVTFLKGNIMDDLSEQGLQEESLDYVFGRMLFLAIDDWKEYFSRVHHLLKPGAIVEHQDCSWEYYRQGTQTKLSGNWSWHQAVLEESQAMGLDILVGDHVGDHMKAAGLEVLLTRSFEFSMVPSEKNIPSAAVGCYAQRTLLKAFPDLLRKILTKRDLYSDEDVSKLTKECLETSSVEEGIFVKYTVTIGRKPAQ</sequence>
<dbReference type="Proteomes" id="UP000020467">
    <property type="component" value="Unassembled WGS sequence"/>
</dbReference>
<comment type="caution">
    <text evidence="4">The sequence shown here is derived from an EMBL/GenBank/DDBJ whole genome shotgun (WGS) entry which is preliminary data.</text>
</comment>
<dbReference type="GO" id="GO:0008168">
    <property type="term" value="F:methyltransferase activity"/>
    <property type="evidence" value="ECO:0007669"/>
    <property type="project" value="UniProtKB-KW"/>
</dbReference>
<dbReference type="PANTHER" id="PTHR43861:SF3">
    <property type="entry name" value="PUTATIVE (AFU_ORTHOLOGUE AFUA_2G14390)-RELATED"/>
    <property type="match status" value="1"/>
</dbReference>
<evidence type="ECO:0000256" key="2">
    <source>
        <dbReference type="SAM" id="MobiDB-lite"/>
    </source>
</evidence>
<keyword evidence="5" id="KW-1185">Reference proteome</keyword>
<evidence type="ECO:0000256" key="1">
    <source>
        <dbReference type="ARBA" id="ARBA00022679"/>
    </source>
</evidence>
<dbReference type="Pfam" id="PF13847">
    <property type="entry name" value="Methyltransf_31"/>
    <property type="match status" value="1"/>
</dbReference>